<keyword evidence="2" id="KW-1185">Reference proteome</keyword>
<sequence>MVALDALASMGLCMNMVWSIPIVYE</sequence>
<accession>A0AAV0RR12</accession>
<dbReference type="EMBL" id="CAMGYJ010000011">
    <property type="protein sequence ID" value="CAI0559706.1"/>
    <property type="molecule type" value="Genomic_DNA"/>
</dbReference>
<dbReference type="Proteomes" id="UP001154282">
    <property type="component" value="Unassembled WGS sequence"/>
</dbReference>
<proteinExistence type="predicted"/>
<dbReference type="AlphaFoldDB" id="A0AAV0RR12"/>
<reference evidence="1" key="1">
    <citation type="submission" date="2022-08" db="EMBL/GenBank/DDBJ databases">
        <authorList>
            <person name="Gutierrez-Valencia J."/>
        </authorList>
    </citation>
    <scope>NUCLEOTIDE SEQUENCE</scope>
</reference>
<evidence type="ECO:0000313" key="1">
    <source>
        <dbReference type="EMBL" id="CAI0559706.1"/>
    </source>
</evidence>
<comment type="caution">
    <text evidence="1">The sequence shown here is derived from an EMBL/GenBank/DDBJ whole genome shotgun (WGS) entry which is preliminary data.</text>
</comment>
<gene>
    <name evidence="1" type="ORF">LITE_LOCUS49337</name>
</gene>
<name>A0AAV0RR12_9ROSI</name>
<organism evidence="1 2">
    <name type="scientific">Linum tenue</name>
    <dbReference type="NCBI Taxonomy" id="586396"/>
    <lineage>
        <taxon>Eukaryota</taxon>
        <taxon>Viridiplantae</taxon>
        <taxon>Streptophyta</taxon>
        <taxon>Embryophyta</taxon>
        <taxon>Tracheophyta</taxon>
        <taxon>Spermatophyta</taxon>
        <taxon>Magnoliopsida</taxon>
        <taxon>eudicotyledons</taxon>
        <taxon>Gunneridae</taxon>
        <taxon>Pentapetalae</taxon>
        <taxon>rosids</taxon>
        <taxon>fabids</taxon>
        <taxon>Malpighiales</taxon>
        <taxon>Linaceae</taxon>
        <taxon>Linum</taxon>
    </lineage>
</organism>
<protein>
    <submittedName>
        <fullName evidence="1">Uncharacterized protein</fullName>
    </submittedName>
</protein>
<evidence type="ECO:0000313" key="2">
    <source>
        <dbReference type="Proteomes" id="UP001154282"/>
    </source>
</evidence>